<dbReference type="KEGG" id="caci:CLOAM1299"/>
<proteinExistence type="predicted"/>
<dbReference type="STRING" id="459349.CLOAM1299"/>
<dbReference type="HOGENOM" id="CLU_762274_0_0_0"/>
<dbReference type="eggNOG" id="ENOG5032TX3">
    <property type="taxonomic scope" value="Bacteria"/>
</dbReference>
<dbReference type="OrthoDB" id="5441924at2"/>
<accession>B0VIL4</accession>
<evidence type="ECO:0000313" key="2">
    <source>
        <dbReference type="Proteomes" id="UP000002019"/>
    </source>
</evidence>
<reference evidence="1 2" key="1">
    <citation type="journal article" date="2008" name="J. Bacteriol.">
        <title>'Candidatus Cloacamonas acidaminovorans': genome sequence reconstruction provides a first glimpse of a new bacterial division.</title>
        <authorList>
            <person name="Pelletier E."/>
            <person name="Kreimeyer A."/>
            <person name="Bocs S."/>
            <person name="Rouy Z."/>
            <person name="Gyapay G."/>
            <person name="Chouari R."/>
            <person name="Riviere D."/>
            <person name="Ganesan A."/>
            <person name="Daegelen P."/>
            <person name="Sghir A."/>
            <person name="Cohen G.N."/>
            <person name="Medigue C."/>
            <person name="Weissenbach J."/>
            <person name="Le Paslier D."/>
        </authorList>
    </citation>
    <scope>NUCLEOTIDE SEQUENCE [LARGE SCALE GENOMIC DNA]</scope>
    <source>
        <strain evidence="2">Evry</strain>
    </source>
</reference>
<evidence type="ECO:0000313" key="1">
    <source>
        <dbReference type="EMBL" id="CAO81155.1"/>
    </source>
</evidence>
<keyword evidence="2" id="KW-1185">Reference proteome</keyword>
<sequence>MPKHIILTLALTLGIGLLCAFQTVKYAGFCFSGSYADISKNYPYTQIILQESDSPQSYLDKLFYDYFSANPELGNFTLDIEHKTQATLSLAMALNREEVAFEYYEKQTKAIYNLGCTVFIMDFAELTVLQSYPINVTYIDLYNGEPDQQTIVQTLKKLYSEFILKKLESNRKNIYIRSSGSLTIKVANVNFQEEALPYLGSYGTEQNLETYSSIVAQHLTEALAFKMNLTVLPYSRSNLSYKMSLSFSDASIQNFTIPPSSYDIDVNVLRFVKKLYKETAVERVDLYGVELEMRIYDAEFNTEYWKQIIQNGAPKQTVVGQKIGNEFYNYNEILLLTLSDKIPATLKEDKKLMKGILKKCANY</sequence>
<dbReference type="Proteomes" id="UP000002019">
    <property type="component" value="Chromosome"/>
</dbReference>
<dbReference type="AlphaFoldDB" id="B0VIL4"/>
<dbReference type="RefSeq" id="WP_015425013.1">
    <property type="nucleotide sequence ID" value="NC_020449.1"/>
</dbReference>
<gene>
    <name evidence="1" type="ordered locus">CLOAM1299</name>
</gene>
<organism evidence="1 2">
    <name type="scientific">Cloacimonas acidaminovorans (strain Evry)</name>
    <dbReference type="NCBI Taxonomy" id="459349"/>
    <lineage>
        <taxon>Bacteria</taxon>
        <taxon>Pseudomonadati</taxon>
        <taxon>Candidatus Cloacimonadota</taxon>
        <taxon>Candidatus Cloacimonadia</taxon>
        <taxon>Candidatus Cloacimonadales</taxon>
        <taxon>Candidatus Cloacimonadaceae</taxon>
        <taxon>Candidatus Cloacimonas</taxon>
    </lineage>
</organism>
<protein>
    <submittedName>
        <fullName evidence="1">Uncharacterized protein</fullName>
    </submittedName>
</protein>
<dbReference type="EMBL" id="CU466930">
    <property type="protein sequence ID" value="CAO81155.1"/>
    <property type="molecule type" value="Genomic_DNA"/>
</dbReference>
<name>B0VIL4_CLOAI</name>